<accession>A0A5C6RY00</accession>
<keyword evidence="2 4" id="KW-0032">Aminotransferase</keyword>
<comment type="cofactor">
    <cofactor evidence="1 4">
        <name>pyridoxal 5'-phosphate</name>
        <dbReference type="ChEBI" id="CHEBI:597326"/>
    </cofactor>
</comment>
<dbReference type="AlphaFoldDB" id="A0A5C6RY00"/>
<reference evidence="6 7" key="1">
    <citation type="submission" date="2019-08" db="EMBL/GenBank/DDBJ databases">
        <title>Genome of Vicingus serpentipes NCIMB 15042.</title>
        <authorList>
            <person name="Bowman J.P."/>
        </authorList>
    </citation>
    <scope>NUCLEOTIDE SEQUENCE [LARGE SCALE GENOMIC DNA]</scope>
    <source>
        <strain evidence="6 7">NCIMB 15042</strain>
    </source>
</reference>
<proteinExistence type="inferred from homology"/>
<dbReference type="InterPro" id="IPR015421">
    <property type="entry name" value="PyrdxlP-dep_Trfase_major"/>
</dbReference>
<feature type="domain" description="Aminotransferase class I/classII large" evidence="5">
    <location>
        <begin position="32"/>
        <end position="382"/>
    </location>
</feature>
<sequence>MNIQTANRINTVNEYYFSKKMKEIDELNKVGKKVINLGIGSPDLAPELGVVKALTDSANAFNNHAYQSYKGIPELRYAMANWYNSIYEIAIDSNHEVLPLIGSKEGIMHISMTYLNEGDEVLVPNPGYPTYTSATNLAGGKVVHYNLDESNDWDINLKEIEQLISAKTKLMWVNYPNMPTGANGNWNTLKQLIALAKSNNILICNDNPYSLTLNDTPKSLLELDPNKKVVMELNSLSKSHNMAGWRLGMLVANQSRIDEILKFKSNMDSGMFLPVQHAAIKALELGKDWYKSNNLIYEERRKKVWELLDVIKCKYSKNQVGMFVWAKIPESISNSTSFSDLLLYNTKVFITPGSIFGSKGGKFIRVSLCNNIETLDEAITRIKKFIAQ</sequence>
<dbReference type="GO" id="GO:0030170">
    <property type="term" value="F:pyridoxal phosphate binding"/>
    <property type="evidence" value="ECO:0007669"/>
    <property type="project" value="InterPro"/>
</dbReference>
<dbReference type="EMBL" id="VOOS01000001">
    <property type="protein sequence ID" value="TXB66895.1"/>
    <property type="molecule type" value="Genomic_DNA"/>
</dbReference>
<dbReference type="Pfam" id="PF00155">
    <property type="entry name" value="Aminotran_1_2"/>
    <property type="match status" value="1"/>
</dbReference>
<dbReference type="InterPro" id="IPR015424">
    <property type="entry name" value="PyrdxlP-dep_Trfase"/>
</dbReference>
<evidence type="ECO:0000313" key="7">
    <source>
        <dbReference type="Proteomes" id="UP000321721"/>
    </source>
</evidence>
<dbReference type="GO" id="GO:0008483">
    <property type="term" value="F:transaminase activity"/>
    <property type="evidence" value="ECO:0007669"/>
    <property type="project" value="UniProtKB-KW"/>
</dbReference>
<dbReference type="PANTHER" id="PTHR42832:SF3">
    <property type="entry name" value="L-GLUTAMINE--4-(METHYLSULFANYL)-2-OXOBUTANOATE AMINOTRANSFERASE"/>
    <property type="match status" value="1"/>
</dbReference>
<comment type="caution">
    <text evidence="6">The sequence shown here is derived from an EMBL/GenBank/DDBJ whole genome shotgun (WGS) entry which is preliminary data.</text>
</comment>
<dbReference type="Gene3D" id="3.90.1150.10">
    <property type="entry name" value="Aspartate Aminotransferase, domain 1"/>
    <property type="match status" value="1"/>
</dbReference>
<dbReference type="PANTHER" id="PTHR42832">
    <property type="entry name" value="AMINO ACID AMINOTRANSFERASE"/>
    <property type="match status" value="1"/>
</dbReference>
<comment type="similarity">
    <text evidence="4">Belongs to the class-I pyridoxal-phosphate-dependent aminotransferase family.</text>
</comment>
<keyword evidence="7" id="KW-1185">Reference proteome</keyword>
<dbReference type="PROSITE" id="PS00105">
    <property type="entry name" value="AA_TRANSFER_CLASS_1"/>
    <property type="match status" value="1"/>
</dbReference>
<gene>
    <name evidence="6" type="ORF">FRY74_01560</name>
</gene>
<evidence type="ECO:0000256" key="2">
    <source>
        <dbReference type="ARBA" id="ARBA00022576"/>
    </source>
</evidence>
<dbReference type="OrthoDB" id="9802328at2"/>
<keyword evidence="3 4" id="KW-0808">Transferase</keyword>
<evidence type="ECO:0000313" key="6">
    <source>
        <dbReference type="EMBL" id="TXB66895.1"/>
    </source>
</evidence>
<evidence type="ECO:0000256" key="3">
    <source>
        <dbReference type="ARBA" id="ARBA00022679"/>
    </source>
</evidence>
<dbReference type="RefSeq" id="WP_147097933.1">
    <property type="nucleotide sequence ID" value="NZ_VOOS01000001.1"/>
</dbReference>
<name>A0A5C6RY00_9FLAO</name>
<dbReference type="InterPro" id="IPR004838">
    <property type="entry name" value="NHTrfase_class1_PyrdxlP-BS"/>
</dbReference>
<protein>
    <recommendedName>
        <fullName evidence="4">Aminotransferase</fullName>
        <ecNumber evidence="4">2.6.1.-</ecNumber>
    </recommendedName>
</protein>
<dbReference type="Proteomes" id="UP000321721">
    <property type="component" value="Unassembled WGS sequence"/>
</dbReference>
<evidence type="ECO:0000256" key="1">
    <source>
        <dbReference type="ARBA" id="ARBA00001933"/>
    </source>
</evidence>
<evidence type="ECO:0000256" key="4">
    <source>
        <dbReference type="RuleBase" id="RU000481"/>
    </source>
</evidence>
<dbReference type="CDD" id="cd00609">
    <property type="entry name" value="AAT_like"/>
    <property type="match status" value="1"/>
</dbReference>
<dbReference type="InterPro" id="IPR050881">
    <property type="entry name" value="LL-DAP_aminotransferase"/>
</dbReference>
<dbReference type="EC" id="2.6.1.-" evidence="4"/>
<dbReference type="InterPro" id="IPR015422">
    <property type="entry name" value="PyrdxlP-dep_Trfase_small"/>
</dbReference>
<dbReference type="InterPro" id="IPR004839">
    <property type="entry name" value="Aminotransferase_I/II_large"/>
</dbReference>
<organism evidence="6 7">
    <name type="scientific">Vicingus serpentipes</name>
    <dbReference type="NCBI Taxonomy" id="1926625"/>
    <lineage>
        <taxon>Bacteria</taxon>
        <taxon>Pseudomonadati</taxon>
        <taxon>Bacteroidota</taxon>
        <taxon>Flavobacteriia</taxon>
        <taxon>Flavobacteriales</taxon>
        <taxon>Vicingaceae</taxon>
        <taxon>Vicingus</taxon>
    </lineage>
</organism>
<dbReference type="SUPFAM" id="SSF53383">
    <property type="entry name" value="PLP-dependent transferases"/>
    <property type="match status" value="1"/>
</dbReference>
<evidence type="ECO:0000259" key="5">
    <source>
        <dbReference type="Pfam" id="PF00155"/>
    </source>
</evidence>
<dbReference type="Gene3D" id="3.40.640.10">
    <property type="entry name" value="Type I PLP-dependent aspartate aminotransferase-like (Major domain)"/>
    <property type="match status" value="1"/>
</dbReference>